<accession>A0A918KS20</accession>
<evidence type="ECO:0000313" key="2">
    <source>
        <dbReference type="Proteomes" id="UP000626148"/>
    </source>
</evidence>
<proteinExistence type="predicted"/>
<evidence type="ECO:0000313" key="1">
    <source>
        <dbReference type="EMBL" id="GGX73801.1"/>
    </source>
</evidence>
<dbReference type="AlphaFoldDB" id="A0A918KS20"/>
<sequence length="58" mass="6880">MDLRATHIPDIFWDTRWEYTDVTDTRLVRRFFRFAMSLRSAPGLAVRTVVQGYGDDEK</sequence>
<dbReference type="Proteomes" id="UP000626148">
    <property type="component" value="Unassembled WGS sequence"/>
</dbReference>
<protein>
    <submittedName>
        <fullName evidence="1">Uncharacterized protein</fullName>
    </submittedName>
</protein>
<gene>
    <name evidence="1" type="ORF">GCM10007392_46620</name>
</gene>
<comment type="caution">
    <text evidence="1">The sequence shown here is derived from an EMBL/GenBank/DDBJ whole genome shotgun (WGS) entry which is preliminary data.</text>
</comment>
<dbReference type="EMBL" id="BMXR01000017">
    <property type="protein sequence ID" value="GGX73801.1"/>
    <property type="molecule type" value="Genomic_DNA"/>
</dbReference>
<reference evidence="1" key="1">
    <citation type="journal article" date="2014" name="Int. J. Syst. Evol. Microbiol.">
        <title>Complete genome sequence of Corynebacterium casei LMG S-19264T (=DSM 44701T), isolated from a smear-ripened cheese.</title>
        <authorList>
            <consortium name="US DOE Joint Genome Institute (JGI-PGF)"/>
            <person name="Walter F."/>
            <person name="Albersmeier A."/>
            <person name="Kalinowski J."/>
            <person name="Ruckert C."/>
        </authorList>
    </citation>
    <scope>NUCLEOTIDE SEQUENCE</scope>
    <source>
        <strain evidence="1">KCTC 22169</strain>
    </source>
</reference>
<name>A0A918KS20_9GAMM</name>
<keyword evidence="2" id="KW-1185">Reference proteome</keyword>
<reference evidence="1" key="2">
    <citation type="submission" date="2020-09" db="EMBL/GenBank/DDBJ databases">
        <authorList>
            <person name="Sun Q."/>
            <person name="Kim S."/>
        </authorList>
    </citation>
    <scope>NUCLEOTIDE SEQUENCE</scope>
    <source>
        <strain evidence="1">KCTC 22169</strain>
    </source>
</reference>
<organism evidence="1 2">
    <name type="scientific">Saccharospirillum salsuginis</name>
    <dbReference type="NCBI Taxonomy" id="418750"/>
    <lineage>
        <taxon>Bacteria</taxon>
        <taxon>Pseudomonadati</taxon>
        <taxon>Pseudomonadota</taxon>
        <taxon>Gammaproteobacteria</taxon>
        <taxon>Oceanospirillales</taxon>
        <taxon>Saccharospirillaceae</taxon>
        <taxon>Saccharospirillum</taxon>
    </lineage>
</organism>